<protein>
    <recommendedName>
        <fullName evidence="3">DUF2939 domain-containing protein</fullName>
    </recommendedName>
</protein>
<proteinExistence type="predicted"/>
<reference evidence="1 2" key="1">
    <citation type="submission" date="2011-09" db="EMBL/GenBank/DDBJ databases">
        <title>Complete sequence of chromosome of Thioflavicoccus mobilis 8321.</title>
        <authorList>
            <consortium name="US DOE Joint Genome Institute"/>
            <person name="Lucas S."/>
            <person name="Han J."/>
            <person name="Lapidus A."/>
            <person name="Cheng J.-F."/>
            <person name="Goodwin L."/>
            <person name="Pitluck S."/>
            <person name="Peters L."/>
            <person name="Ovchinnikova G."/>
            <person name="Lu M."/>
            <person name="Detter J.C."/>
            <person name="Han C."/>
            <person name="Tapia R."/>
            <person name="Land M."/>
            <person name="Hauser L."/>
            <person name="Kyrpides N."/>
            <person name="Ivanova N."/>
            <person name="Pagani I."/>
            <person name="Vogl K."/>
            <person name="Liu Z."/>
            <person name="Imhoff J."/>
            <person name="Thiel V."/>
            <person name="Frigaard N.-U."/>
            <person name="Bryant D."/>
            <person name="Woyke T."/>
        </authorList>
    </citation>
    <scope>NUCLEOTIDE SEQUENCE [LARGE SCALE GENOMIC DNA]</scope>
    <source>
        <strain evidence="1 2">8321</strain>
    </source>
</reference>
<evidence type="ECO:0008006" key="3">
    <source>
        <dbReference type="Google" id="ProtNLM"/>
    </source>
</evidence>
<dbReference type="Proteomes" id="UP000010816">
    <property type="component" value="Chromosome"/>
</dbReference>
<name>L0GZ92_9GAMM</name>
<organism evidence="1 2">
    <name type="scientific">Thioflavicoccus mobilis 8321</name>
    <dbReference type="NCBI Taxonomy" id="765912"/>
    <lineage>
        <taxon>Bacteria</taxon>
        <taxon>Pseudomonadati</taxon>
        <taxon>Pseudomonadota</taxon>
        <taxon>Gammaproteobacteria</taxon>
        <taxon>Chromatiales</taxon>
        <taxon>Chromatiaceae</taxon>
        <taxon>Thioflavicoccus</taxon>
    </lineage>
</organism>
<dbReference type="eggNOG" id="ENOG5030JH7">
    <property type="taxonomic scope" value="Bacteria"/>
</dbReference>
<gene>
    <name evidence="1" type="ORF">Thimo_3400</name>
</gene>
<dbReference type="KEGG" id="tmb:Thimo_3400"/>
<dbReference type="Pfam" id="PF11159">
    <property type="entry name" value="DUF2939"/>
    <property type="match status" value="1"/>
</dbReference>
<accession>L0GZ92</accession>
<evidence type="ECO:0000313" key="2">
    <source>
        <dbReference type="Proteomes" id="UP000010816"/>
    </source>
</evidence>
<keyword evidence="2" id="KW-1185">Reference proteome</keyword>
<dbReference type="RefSeq" id="WP_015282195.1">
    <property type="nucleotide sequence ID" value="NC_019940.1"/>
</dbReference>
<dbReference type="AlphaFoldDB" id="L0GZ92"/>
<dbReference type="EMBL" id="CP003051">
    <property type="protein sequence ID" value="AGA92068.1"/>
    <property type="molecule type" value="Genomic_DNA"/>
</dbReference>
<evidence type="ECO:0000313" key="1">
    <source>
        <dbReference type="EMBL" id="AGA92068.1"/>
    </source>
</evidence>
<dbReference type="HOGENOM" id="CLU_126615_0_0_6"/>
<sequence length="165" mass="18674">MMRLLRFLLLFALLAYGLWPYYSVFRLDTALGHDDPAELQNLVDLQAIQQNYKRRFNAGLGGLLPPDSDPDQDQPFVRGLAQGLDRLGSAAIDQYITLPWVAETLRGATRAATNQNPAYLISGISFAFFESYDRFLIRIGRLGEGAVHVRMRLEGTDWRVTDIVR</sequence>
<dbReference type="InterPro" id="IPR021330">
    <property type="entry name" value="DUF2939"/>
</dbReference>